<proteinExistence type="predicted"/>
<dbReference type="AlphaFoldDB" id="A0A0D2HY20"/>
<name>A0A0D2HY20_9BACT</name>
<dbReference type="OrthoDB" id="7157377at2"/>
<comment type="caution">
    <text evidence="1">The sequence shown here is derived from an EMBL/GenBank/DDBJ whole genome shotgun (WGS) entry which is preliminary data.</text>
</comment>
<keyword evidence="2" id="KW-1185">Reference proteome</keyword>
<sequence length="501" mass="56778">MPDIKENCTKPAWFFVALILAGLGLISACQADPPHCLPPEAELPELRKVSRRITTNPSVSPKQPQKLMIYFDGSGSMRGFVPKNQERQGYLYCEFVEMLAKNRYLADAQVQFKAFGSCLREINVSRELYPMVGLVKNGRRHDWYRRREPESDGNARLPFNAVSRLDLVLEEIKESPPEVLSVVVTDLFLSHETCVAEVIPTVDLVRSIMTGSENTPPKTIGIMGVVSRFEGRIDDLPGIPTFSLNSSLPFYILVIGENKAVVNLLSKLKEDGRFLLAEDFETKIKTAVFLPNPISKTITMDDLKQKDCLTTVGATHTAELVKCRERTHILSEDQQFNLIPGQKGNQIEIKLGNEMLPDCIEVSHMRKTREQWWRYHPELSGDCKEKWRYLGMAGDSFPIKSRLVRTAEGDWKVLLKGPGPKKQTTRKIFYGEITLGIQRLNARNSQWMRAWNQDLNLPIDPGAEFQRTPHLGSLHRTMTTLMNHKLGNRNFALLGLAFGIE</sequence>
<dbReference type="EMBL" id="AZAC01000004">
    <property type="protein sequence ID" value="KIX15203.1"/>
    <property type="molecule type" value="Genomic_DNA"/>
</dbReference>
<accession>A0A0D2HY20</accession>
<dbReference type="Proteomes" id="UP000032233">
    <property type="component" value="Unassembled WGS sequence"/>
</dbReference>
<evidence type="ECO:0000313" key="2">
    <source>
        <dbReference type="Proteomes" id="UP000032233"/>
    </source>
</evidence>
<evidence type="ECO:0000313" key="1">
    <source>
        <dbReference type="EMBL" id="KIX15203.1"/>
    </source>
</evidence>
<dbReference type="RefSeq" id="WP_044347018.1">
    <property type="nucleotide sequence ID" value="NZ_AZAC01000004.1"/>
</dbReference>
<organism evidence="1 2">
    <name type="scientific">Dethiosulfatarculus sandiegensis</name>
    <dbReference type="NCBI Taxonomy" id="1429043"/>
    <lineage>
        <taxon>Bacteria</taxon>
        <taxon>Pseudomonadati</taxon>
        <taxon>Thermodesulfobacteriota</taxon>
        <taxon>Desulfarculia</taxon>
        <taxon>Desulfarculales</taxon>
        <taxon>Desulfarculaceae</taxon>
        <taxon>Dethiosulfatarculus</taxon>
    </lineage>
</organism>
<gene>
    <name evidence="1" type="ORF">X474_04825</name>
</gene>
<dbReference type="InParanoid" id="A0A0D2HY20"/>
<dbReference type="PROSITE" id="PS51257">
    <property type="entry name" value="PROKAR_LIPOPROTEIN"/>
    <property type="match status" value="1"/>
</dbReference>
<protein>
    <submittedName>
        <fullName evidence="1">Uncharacterized protein</fullName>
    </submittedName>
</protein>
<dbReference type="STRING" id="1429043.X474_04825"/>
<reference evidence="1 2" key="1">
    <citation type="submission" date="2013-11" db="EMBL/GenBank/DDBJ databases">
        <title>Metagenomic analysis of a methanogenic consortium involved in long chain n-alkane degradation.</title>
        <authorList>
            <person name="Davidova I.A."/>
            <person name="Callaghan A.V."/>
            <person name="Wawrik B."/>
            <person name="Pruitt S."/>
            <person name="Marks C."/>
            <person name="Duncan K.E."/>
            <person name="Suflita J.M."/>
        </authorList>
    </citation>
    <scope>NUCLEOTIDE SEQUENCE [LARGE SCALE GENOMIC DNA]</scope>
    <source>
        <strain evidence="1 2">SPR</strain>
    </source>
</reference>